<gene>
    <name evidence="5" type="ORF">MATL_G00183360</name>
</gene>
<accession>A0A9D3T063</accession>
<reference evidence="5" key="1">
    <citation type="submission" date="2021-01" db="EMBL/GenBank/DDBJ databases">
        <authorList>
            <person name="Zahm M."/>
            <person name="Roques C."/>
            <person name="Cabau C."/>
            <person name="Klopp C."/>
            <person name="Donnadieu C."/>
            <person name="Jouanno E."/>
            <person name="Lampietro C."/>
            <person name="Louis A."/>
            <person name="Herpin A."/>
            <person name="Echchiki A."/>
            <person name="Berthelot C."/>
            <person name="Parey E."/>
            <person name="Roest-Crollius H."/>
            <person name="Braasch I."/>
            <person name="Postlethwait J."/>
            <person name="Bobe J."/>
            <person name="Montfort J."/>
            <person name="Bouchez O."/>
            <person name="Begum T."/>
            <person name="Mejri S."/>
            <person name="Adams A."/>
            <person name="Chen W.-J."/>
            <person name="Guiguen Y."/>
        </authorList>
    </citation>
    <scope>NUCLEOTIDE SEQUENCE</scope>
    <source>
        <strain evidence="5">YG-15Mar2019-1</strain>
        <tissue evidence="5">Brain</tissue>
    </source>
</reference>
<evidence type="ECO:0000313" key="6">
    <source>
        <dbReference type="Proteomes" id="UP001046870"/>
    </source>
</evidence>
<dbReference type="OrthoDB" id="1924287at2759"/>
<feature type="compositionally biased region" description="Polar residues" evidence="3">
    <location>
        <begin position="68"/>
        <end position="78"/>
    </location>
</feature>
<keyword evidence="1 2" id="KW-0175">Coiled coil</keyword>
<evidence type="ECO:0000259" key="4">
    <source>
        <dbReference type="Pfam" id="PF14723"/>
    </source>
</evidence>
<evidence type="ECO:0000313" key="5">
    <source>
        <dbReference type="EMBL" id="KAG7464073.1"/>
    </source>
</evidence>
<dbReference type="PANTHER" id="PTHR17469">
    <property type="entry name" value="SPERM SPECIFIC ANTIGEN 2-RELATED"/>
    <property type="match status" value="1"/>
</dbReference>
<keyword evidence="6" id="KW-1185">Reference proteome</keyword>
<organism evidence="5 6">
    <name type="scientific">Megalops atlanticus</name>
    <name type="common">Tarpon</name>
    <name type="synonym">Clupea gigantea</name>
    <dbReference type="NCBI Taxonomy" id="7932"/>
    <lineage>
        <taxon>Eukaryota</taxon>
        <taxon>Metazoa</taxon>
        <taxon>Chordata</taxon>
        <taxon>Craniata</taxon>
        <taxon>Vertebrata</taxon>
        <taxon>Euteleostomi</taxon>
        <taxon>Actinopterygii</taxon>
        <taxon>Neopterygii</taxon>
        <taxon>Teleostei</taxon>
        <taxon>Elopiformes</taxon>
        <taxon>Megalopidae</taxon>
        <taxon>Megalops</taxon>
    </lineage>
</organism>
<name>A0A9D3T063_MEGAT</name>
<dbReference type="InterPro" id="IPR029326">
    <property type="entry name" value="SSFA2_C"/>
</dbReference>
<dbReference type="Pfam" id="PF14723">
    <property type="entry name" value="SSFA2_C"/>
    <property type="match status" value="1"/>
</dbReference>
<evidence type="ECO:0000256" key="3">
    <source>
        <dbReference type="SAM" id="MobiDB-lite"/>
    </source>
</evidence>
<feature type="region of interest" description="Disordered" evidence="3">
    <location>
        <begin position="325"/>
        <end position="365"/>
    </location>
</feature>
<evidence type="ECO:0000256" key="1">
    <source>
        <dbReference type="ARBA" id="ARBA00023054"/>
    </source>
</evidence>
<feature type="region of interest" description="Disordered" evidence="3">
    <location>
        <begin position="1"/>
        <end position="51"/>
    </location>
</feature>
<feature type="compositionally biased region" description="Low complexity" evidence="3">
    <location>
        <begin position="330"/>
        <end position="354"/>
    </location>
</feature>
<protein>
    <recommendedName>
        <fullName evidence="4">Sperm-specific antigen 2 C-terminal domain-containing protein</fullName>
    </recommendedName>
</protein>
<feature type="region of interest" description="Disordered" evidence="3">
    <location>
        <begin position="68"/>
        <end position="90"/>
    </location>
</feature>
<comment type="caution">
    <text evidence="5">The sequence shown here is derived from an EMBL/GenBank/DDBJ whole genome shotgun (WGS) entry which is preliminary data.</text>
</comment>
<proteinExistence type="predicted"/>
<dbReference type="PANTHER" id="PTHR17469:SF11">
    <property type="entry name" value="PROTEIN ITPRID2"/>
    <property type="match status" value="1"/>
</dbReference>
<sequence length="457" mass="49680">MPALPAHSAPYGSPHNNLHGAPYSSPYGNPSSAPFHHNAPQSNRYSNSYGNLNSAPYSSHYSNPNSAPYGSPYSNPNSGPFHHSAPHSNRCSSPFGNPYSAPYGSPYGHPHPASYHHRAAQSPLSTPYGTLCAPSFPHPYAPPPATHPASSTETQLRRVLHDIRGAVHNLAQSSSLHGEDMAAHLFSTERAGQPPHENAFQELQVMRKSLSLFRTQMMDLELALLRQQDMIYQHLTEEERQEAEQLQNLRSAVRQELQELELQLEDRLLYLDEQLRSSQLSYRHPAGVHRGQSFDSLCSSPSLNVREPVSELLREQLFLQEEVELGGRGSSAASLASGYSSGSDSPARPARAPGTPTPKHPSPQRAGMYRASVCLTPAVPPRPQAAAPHSADSTLPTPPEERGGRGGGGGAQSPHLQQLIKEIRQSLADEIRQEIMNELLAAVSPRRSPVATGEPTL</sequence>
<feature type="compositionally biased region" description="Polar residues" evidence="3">
    <location>
        <begin position="39"/>
        <end position="51"/>
    </location>
</feature>
<evidence type="ECO:0000256" key="2">
    <source>
        <dbReference type="SAM" id="Coils"/>
    </source>
</evidence>
<feature type="region of interest" description="Disordered" evidence="3">
    <location>
        <begin position="378"/>
        <end position="415"/>
    </location>
</feature>
<dbReference type="AlphaFoldDB" id="A0A9D3T063"/>
<feature type="coiled-coil region" evidence="2">
    <location>
        <begin position="232"/>
        <end position="266"/>
    </location>
</feature>
<dbReference type="EMBL" id="JAFDVH010000015">
    <property type="protein sequence ID" value="KAG7464073.1"/>
    <property type="molecule type" value="Genomic_DNA"/>
</dbReference>
<feature type="domain" description="Sperm-specific antigen 2 C-terminal" evidence="4">
    <location>
        <begin position="120"/>
        <end position="275"/>
    </location>
</feature>
<dbReference type="Proteomes" id="UP001046870">
    <property type="component" value="Chromosome 15"/>
</dbReference>
<dbReference type="InterPro" id="IPR043444">
    <property type="entry name" value="TESPA1-like"/>
</dbReference>